<feature type="transmembrane region" description="Helical" evidence="1">
    <location>
        <begin position="357"/>
        <end position="374"/>
    </location>
</feature>
<keyword evidence="1" id="KW-1133">Transmembrane helix</keyword>
<feature type="transmembrane region" description="Helical" evidence="1">
    <location>
        <begin position="386"/>
        <end position="403"/>
    </location>
</feature>
<accession>A0A1F5ISR3</accession>
<dbReference type="EMBL" id="MFCR01000003">
    <property type="protein sequence ID" value="OGE19387.1"/>
    <property type="molecule type" value="Genomic_DNA"/>
</dbReference>
<proteinExistence type="predicted"/>
<name>A0A1F5ISR3_9BACT</name>
<dbReference type="Proteomes" id="UP000176336">
    <property type="component" value="Unassembled WGS sequence"/>
</dbReference>
<gene>
    <name evidence="2" type="ORF">A2871_00870</name>
</gene>
<evidence type="ECO:0000256" key="1">
    <source>
        <dbReference type="SAM" id="Phobius"/>
    </source>
</evidence>
<feature type="transmembrane region" description="Helical" evidence="1">
    <location>
        <begin position="216"/>
        <end position="235"/>
    </location>
</feature>
<keyword evidence="1" id="KW-0812">Transmembrane</keyword>
<feature type="transmembrane region" description="Helical" evidence="1">
    <location>
        <begin position="121"/>
        <end position="140"/>
    </location>
</feature>
<protein>
    <recommendedName>
        <fullName evidence="4">Glycosyltransferase RgtA/B/C/D-like domain-containing protein</fullName>
    </recommendedName>
</protein>
<feature type="transmembrane region" description="Helical" evidence="1">
    <location>
        <begin position="185"/>
        <end position="204"/>
    </location>
</feature>
<dbReference type="AlphaFoldDB" id="A0A1F5ISR3"/>
<feature type="transmembrane region" description="Helical" evidence="1">
    <location>
        <begin position="304"/>
        <end position="325"/>
    </location>
</feature>
<reference evidence="2 3" key="1">
    <citation type="journal article" date="2016" name="Nat. Commun.">
        <title>Thousands of microbial genomes shed light on interconnected biogeochemical processes in an aquifer system.</title>
        <authorList>
            <person name="Anantharaman K."/>
            <person name="Brown C.T."/>
            <person name="Hug L.A."/>
            <person name="Sharon I."/>
            <person name="Castelle C.J."/>
            <person name="Probst A.J."/>
            <person name="Thomas B.C."/>
            <person name="Singh A."/>
            <person name="Wilkins M.J."/>
            <person name="Karaoz U."/>
            <person name="Brodie E.L."/>
            <person name="Williams K.H."/>
            <person name="Hubbard S.S."/>
            <person name="Banfield J.F."/>
        </authorList>
    </citation>
    <scope>NUCLEOTIDE SEQUENCE [LARGE SCALE GENOMIC DNA]</scope>
</reference>
<evidence type="ECO:0008006" key="4">
    <source>
        <dbReference type="Google" id="ProtNLM"/>
    </source>
</evidence>
<feature type="transmembrane region" description="Helical" evidence="1">
    <location>
        <begin position="94"/>
        <end position="114"/>
    </location>
</feature>
<evidence type="ECO:0000313" key="2">
    <source>
        <dbReference type="EMBL" id="OGE19387.1"/>
    </source>
</evidence>
<keyword evidence="1" id="KW-0472">Membrane</keyword>
<organism evidence="2 3">
    <name type="scientific">Candidatus Daviesbacteria bacterium RIFCSPHIGHO2_01_FULL_41_23</name>
    <dbReference type="NCBI Taxonomy" id="1797764"/>
    <lineage>
        <taxon>Bacteria</taxon>
        <taxon>Candidatus Daviesiibacteriota</taxon>
    </lineage>
</organism>
<feature type="transmembrane region" description="Helical" evidence="1">
    <location>
        <begin position="332"/>
        <end position="351"/>
    </location>
</feature>
<evidence type="ECO:0000313" key="3">
    <source>
        <dbReference type="Proteomes" id="UP000176336"/>
    </source>
</evidence>
<comment type="caution">
    <text evidence="2">The sequence shown here is derived from an EMBL/GenBank/DDBJ whole genome shotgun (WGS) entry which is preliminary data.</text>
</comment>
<sequence length="555" mass="62862">MFPGFKKRFFFWGILFNITLFLILLAQNPFSGKSILSDLYLYPDTIHYINPAVNIFEGFGFKISREGRSIPTEVPPLYSTVLIPAYFISHDPRMFYFTNIFLSLVSAFLFFLVLKLITDNKLIIFFVFFLYVTNFFIGWYPKLAMAENLALPLFLGGLYLLFTKVDCAKLVLAGMLGVSLLAAKYALAPLSISFYLLFAIKVIFGEGSQRGKTRLVNFFILFVAGLTVFVLFIYGENLYKNYNLFSKSEYFLKLLVPVVATGAGTVSSTPSSQSPTIFSFSNLQDSSAQYLAGLMGGPMEFAGFYRQIAPVFVGMLGLPALFYGLIIKRYRFVCFCLITSVVVSVAFMSTFKVVDGRYVYHTIPVLLLGFAIFLDEVRRFLVQNNLKFAYLGLIASLFLYYLITSTGRFSTLVFENWNGDKTPLNYNTVVAFNSFFPKSPGDPAKKPVVITDLMPYFVDLYSNGHYRILPLATFGFFMNQAAAAWGPQDDYHNLLAVYDSYLKKGFDVYVSDSGIYDWNKTYLLHNFKGLREKYNLVRVSIGCSGECILYKLGVK</sequence>
<feature type="transmembrane region" description="Helical" evidence="1">
    <location>
        <begin position="9"/>
        <end position="30"/>
    </location>
</feature>